<reference evidence="1" key="2">
    <citation type="journal article" date="2015" name="Fish Shellfish Immunol.">
        <title>Early steps in the European eel (Anguilla anguilla)-Vibrio vulnificus interaction in the gills: Role of the RtxA13 toxin.</title>
        <authorList>
            <person name="Callol A."/>
            <person name="Pajuelo D."/>
            <person name="Ebbesson L."/>
            <person name="Teles M."/>
            <person name="MacKenzie S."/>
            <person name="Amaro C."/>
        </authorList>
    </citation>
    <scope>NUCLEOTIDE SEQUENCE</scope>
</reference>
<dbReference type="AlphaFoldDB" id="A0A0E9RW37"/>
<protein>
    <submittedName>
        <fullName evidence="1">Uncharacterized protein</fullName>
    </submittedName>
</protein>
<evidence type="ECO:0000313" key="1">
    <source>
        <dbReference type="EMBL" id="JAH33077.1"/>
    </source>
</evidence>
<sequence length="46" mass="5584">MYYFTWSCFFWHDLYPWDLIYKMVLQLNSVLNSGFPIRHGYGSISS</sequence>
<proteinExistence type="predicted"/>
<name>A0A0E9RW37_ANGAN</name>
<accession>A0A0E9RW37</accession>
<dbReference type="EMBL" id="GBXM01075500">
    <property type="protein sequence ID" value="JAH33077.1"/>
    <property type="molecule type" value="Transcribed_RNA"/>
</dbReference>
<reference evidence="1" key="1">
    <citation type="submission" date="2014-11" db="EMBL/GenBank/DDBJ databases">
        <authorList>
            <person name="Amaro Gonzalez C."/>
        </authorList>
    </citation>
    <scope>NUCLEOTIDE SEQUENCE</scope>
</reference>
<organism evidence="1">
    <name type="scientific">Anguilla anguilla</name>
    <name type="common">European freshwater eel</name>
    <name type="synonym">Muraena anguilla</name>
    <dbReference type="NCBI Taxonomy" id="7936"/>
    <lineage>
        <taxon>Eukaryota</taxon>
        <taxon>Metazoa</taxon>
        <taxon>Chordata</taxon>
        <taxon>Craniata</taxon>
        <taxon>Vertebrata</taxon>
        <taxon>Euteleostomi</taxon>
        <taxon>Actinopterygii</taxon>
        <taxon>Neopterygii</taxon>
        <taxon>Teleostei</taxon>
        <taxon>Anguilliformes</taxon>
        <taxon>Anguillidae</taxon>
        <taxon>Anguilla</taxon>
    </lineage>
</organism>